<name>A0A1H2PPN8_9BURK</name>
<dbReference type="Gene3D" id="3.40.50.12780">
    <property type="entry name" value="N-terminal domain of ligase-like"/>
    <property type="match status" value="1"/>
</dbReference>
<dbReference type="RefSeq" id="WP_091908116.1">
    <property type="nucleotide sequence ID" value="NZ_FNLO01000006.1"/>
</dbReference>
<feature type="domain" description="AMP-dependent synthetase/ligase" evidence="1">
    <location>
        <begin position="18"/>
        <end position="369"/>
    </location>
</feature>
<evidence type="ECO:0000313" key="4">
    <source>
        <dbReference type="Proteomes" id="UP000243719"/>
    </source>
</evidence>
<dbReference type="InterPro" id="IPR042099">
    <property type="entry name" value="ANL_N_sf"/>
</dbReference>
<dbReference type="PANTHER" id="PTHR43767:SF1">
    <property type="entry name" value="NONRIBOSOMAL PEPTIDE SYNTHASE PES1 (EUROFUNG)-RELATED"/>
    <property type="match status" value="1"/>
</dbReference>
<dbReference type="Pfam" id="PF13193">
    <property type="entry name" value="AMP-binding_C"/>
    <property type="match status" value="1"/>
</dbReference>
<dbReference type="EMBL" id="FNLO01000006">
    <property type="protein sequence ID" value="SDV48755.1"/>
    <property type="molecule type" value="Genomic_DNA"/>
</dbReference>
<dbReference type="InterPro" id="IPR000873">
    <property type="entry name" value="AMP-dep_synth/lig_dom"/>
</dbReference>
<dbReference type="AlphaFoldDB" id="A0A1H2PPN8"/>
<evidence type="ECO:0000313" key="3">
    <source>
        <dbReference type="EMBL" id="SDV48755.1"/>
    </source>
</evidence>
<dbReference type="STRING" id="1770053.SAMN05216551_10638"/>
<evidence type="ECO:0000259" key="2">
    <source>
        <dbReference type="Pfam" id="PF13193"/>
    </source>
</evidence>
<dbReference type="PANTHER" id="PTHR43767">
    <property type="entry name" value="LONG-CHAIN-FATTY-ACID--COA LIGASE"/>
    <property type="match status" value="1"/>
</dbReference>
<dbReference type="Proteomes" id="UP000243719">
    <property type="component" value="Unassembled WGS sequence"/>
</dbReference>
<protein>
    <submittedName>
        <fullName evidence="3">Crotonobetaine/carnitine-CoA ligase</fullName>
    </submittedName>
</protein>
<evidence type="ECO:0000259" key="1">
    <source>
        <dbReference type="Pfam" id="PF00501"/>
    </source>
</evidence>
<gene>
    <name evidence="3" type="ORF">SAMN05216551_10638</name>
</gene>
<dbReference type="GO" id="GO:0016878">
    <property type="term" value="F:acid-thiol ligase activity"/>
    <property type="evidence" value="ECO:0007669"/>
    <property type="project" value="UniProtKB-ARBA"/>
</dbReference>
<dbReference type="Pfam" id="PF00501">
    <property type="entry name" value="AMP-binding"/>
    <property type="match status" value="1"/>
</dbReference>
<dbReference type="SUPFAM" id="SSF56801">
    <property type="entry name" value="Acetyl-CoA synthetase-like"/>
    <property type="match status" value="1"/>
</dbReference>
<accession>A0A1H2PPN8</accession>
<organism evidence="3 4">
    <name type="scientific">Chitinasiproducens palmae</name>
    <dbReference type="NCBI Taxonomy" id="1770053"/>
    <lineage>
        <taxon>Bacteria</taxon>
        <taxon>Pseudomonadati</taxon>
        <taxon>Pseudomonadota</taxon>
        <taxon>Betaproteobacteria</taxon>
        <taxon>Burkholderiales</taxon>
        <taxon>Burkholderiaceae</taxon>
        <taxon>Chitinasiproducens</taxon>
    </lineage>
</organism>
<dbReference type="InterPro" id="IPR025110">
    <property type="entry name" value="AMP-bd_C"/>
</dbReference>
<reference evidence="4" key="1">
    <citation type="submission" date="2016-09" db="EMBL/GenBank/DDBJ databases">
        <authorList>
            <person name="Varghese N."/>
            <person name="Submissions S."/>
        </authorList>
    </citation>
    <scope>NUCLEOTIDE SEQUENCE [LARGE SCALE GENOMIC DNA]</scope>
    <source>
        <strain evidence="4">JS23</strain>
    </source>
</reference>
<dbReference type="OrthoDB" id="9766486at2"/>
<sequence length="514" mass="56581">MAHFSADDNIPRLLRTCARDNPAHVFCRSGDETVTYAALNTRVNRLAAGFDAAGVRAGDRVAVMLEHHIDHALTFFALCKGGAVQVPVNVHLKGAALTHVLTHSDPAFVVADLSFRAALAPILQARPALRVIWRGSGEEGELAFERLADNPSDAEPAVRSDDSDLRAILYTSGTTGPAKGVQMSDRMYRAAALGASWIGSITPGSVLHFWDPIYHVFGSEVLVMALMQPITLAFVPRFSASRFWQEVALYQATHLHFVGGVLQLLLKQPPSEDDRGHSIKVAWGGGAPVEVWKAFQARFGVPVREGYGMTETSSFSLINLDDTVGSVGKAVDYFDVEIAGDDGQTLPPGSVGEIRVREREPGTITTGYFRQPEKTAETLRDGWLYTGDLGRQDEAGHFFFLGRKKDSLRRRGENISAWEVENVVNEHPSVEESALIGVVNEFEDEDLKLFVKLKPGGAPLIPADFVAWCETRMAKFQVPRFIALVDEFPKTPTQRIQKQLLSKRTDDCWDGQKR</sequence>
<dbReference type="PROSITE" id="PS00455">
    <property type="entry name" value="AMP_BINDING"/>
    <property type="match status" value="1"/>
</dbReference>
<dbReference type="InterPro" id="IPR045851">
    <property type="entry name" value="AMP-bd_C_sf"/>
</dbReference>
<keyword evidence="3" id="KW-0436">Ligase</keyword>
<proteinExistence type="predicted"/>
<dbReference type="InterPro" id="IPR050237">
    <property type="entry name" value="ATP-dep_AMP-bd_enzyme"/>
</dbReference>
<feature type="domain" description="AMP-binding enzyme C-terminal" evidence="2">
    <location>
        <begin position="419"/>
        <end position="493"/>
    </location>
</feature>
<keyword evidence="4" id="KW-1185">Reference proteome</keyword>
<dbReference type="Gene3D" id="3.30.300.30">
    <property type="match status" value="1"/>
</dbReference>
<dbReference type="InterPro" id="IPR020845">
    <property type="entry name" value="AMP-binding_CS"/>
</dbReference>